<protein>
    <submittedName>
        <fullName evidence="2">Uncharacterized protein</fullName>
    </submittedName>
</protein>
<keyword evidence="3" id="KW-1185">Reference proteome</keyword>
<feature type="region of interest" description="Disordered" evidence="1">
    <location>
        <begin position="1"/>
        <end position="23"/>
    </location>
</feature>
<evidence type="ECO:0000313" key="2">
    <source>
        <dbReference type="EMBL" id="PSR78686.1"/>
    </source>
</evidence>
<feature type="compositionally biased region" description="Polar residues" evidence="1">
    <location>
        <begin position="1"/>
        <end position="20"/>
    </location>
</feature>
<gene>
    <name evidence="2" type="ORF">BD289DRAFT_443553</name>
</gene>
<reference evidence="2 3" key="1">
    <citation type="journal article" date="2018" name="Mycol. Prog.">
        <title>Coniella lustricola, a new species from submerged detritus.</title>
        <authorList>
            <person name="Raudabaugh D.B."/>
            <person name="Iturriaga T."/>
            <person name="Carver A."/>
            <person name="Mondo S."/>
            <person name="Pangilinan J."/>
            <person name="Lipzen A."/>
            <person name="He G."/>
            <person name="Amirebrahimi M."/>
            <person name="Grigoriev I.V."/>
            <person name="Miller A.N."/>
        </authorList>
    </citation>
    <scope>NUCLEOTIDE SEQUENCE [LARGE SCALE GENOMIC DNA]</scope>
    <source>
        <strain evidence="2 3">B22-T-1</strain>
    </source>
</reference>
<sequence>MVPKLTATQAADNTKNWTSHEQMHSTVHVGTVRSLHSNLYIPTTPSTIHEKTNPAQLTSATTQNQNVKYHQVPRPRPNLRLSQFILIKSDRQQDPDNTANDAIKQVNSRDLFQVSTSCRFLGLFWRRVARGEDQEKRLLVTVAV</sequence>
<accession>A0A2T2ZWZ8</accession>
<dbReference type="Proteomes" id="UP000241462">
    <property type="component" value="Unassembled WGS sequence"/>
</dbReference>
<dbReference type="AlphaFoldDB" id="A0A2T2ZWZ8"/>
<organism evidence="2 3">
    <name type="scientific">Coniella lustricola</name>
    <dbReference type="NCBI Taxonomy" id="2025994"/>
    <lineage>
        <taxon>Eukaryota</taxon>
        <taxon>Fungi</taxon>
        <taxon>Dikarya</taxon>
        <taxon>Ascomycota</taxon>
        <taxon>Pezizomycotina</taxon>
        <taxon>Sordariomycetes</taxon>
        <taxon>Sordariomycetidae</taxon>
        <taxon>Diaporthales</taxon>
        <taxon>Schizoparmaceae</taxon>
        <taxon>Coniella</taxon>
    </lineage>
</organism>
<proteinExistence type="predicted"/>
<name>A0A2T2ZWZ8_9PEZI</name>
<evidence type="ECO:0000256" key="1">
    <source>
        <dbReference type="SAM" id="MobiDB-lite"/>
    </source>
</evidence>
<dbReference type="InParanoid" id="A0A2T2ZWZ8"/>
<evidence type="ECO:0000313" key="3">
    <source>
        <dbReference type="Proteomes" id="UP000241462"/>
    </source>
</evidence>
<dbReference type="EMBL" id="KZ678597">
    <property type="protein sequence ID" value="PSR78686.1"/>
    <property type="molecule type" value="Genomic_DNA"/>
</dbReference>